<dbReference type="AlphaFoldDB" id="A0A094WGQ5"/>
<feature type="domain" description="Fumarylacetoacetase-like C-terminal" evidence="3">
    <location>
        <begin position="7"/>
        <end position="190"/>
    </location>
</feature>
<proteinExistence type="inferred from homology"/>
<dbReference type="InterPro" id="IPR011234">
    <property type="entry name" value="Fumarylacetoacetase-like_C"/>
</dbReference>
<dbReference type="Proteomes" id="UP000297014">
    <property type="component" value="Unassembled WGS sequence"/>
</dbReference>
<keyword evidence="2" id="KW-0479">Metal-binding</keyword>
<gene>
    <name evidence="5" type="ORF">AJ85_07970</name>
    <name evidence="4" type="ORF">BALCAV_0219160</name>
</gene>
<name>A0A094WGQ5_ALKAL</name>
<comment type="caution">
    <text evidence="4">The sequence shown here is derived from an EMBL/GenBank/DDBJ whole genome shotgun (WGS) entry which is preliminary data.</text>
</comment>
<dbReference type="PANTHER" id="PTHR11820">
    <property type="entry name" value="ACYLPYRUVASE"/>
    <property type="match status" value="1"/>
</dbReference>
<evidence type="ECO:0000256" key="2">
    <source>
        <dbReference type="ARBA" id="ARBA00022723"/>
    </source>
</evidence>
<keyword evidence="4" id="KW-0378">Hydrolase</keyword>
<dbReference type="OrthoDB" id="9805307at2"/>
<evidence type="ECO:0000313" key="6">
    <source>
        <dbReference type="Proteomes" id="UP000002754"/>
    </source>
</evidence>
<dbReference type="EMBL" id="JALP01000101">
    <property type="protein sequence ID" value="THG90952.1"/>
    <property type="molecule type" value="Genomic_DNA"/>
</dbReference>
<dbReference type="eggNOG" id="COG0179">
    <property type="taxonomic scope" value="Bacteria"/>
</dbReference>
<dbReference type="PANTHER" id="PTHR11820:SF7">
    <property type="entry name" value="ACYLPYRUVASE FAHD1, MITOCHONDRIAL"/>
    <property type="match status" value="1"/>
</dbReference>
<evidence type="ECO:0000313" key="5">
    <source>
        <dbReference type="EMBL" id="THG90952.1"/>
    </source>
</evidence>
<evidence type="ECO:0000313" key="4">
    <source>
        <dbReference type="EMBL" id="KGA95966.1"/>
    </source>
</evidence>
<sequence>MNSIQNIYCIGRNYVNHAKELGNEVPTEPLLFSKPTHALALANGESYLYPYDGEEIHHELEVVLHINKEVKKGDKVEDVVDKMALGVDLTLRHLQTKLKKKGHPWLRAKGFPNSAIITDFWSFKGVDDCQKRSFSLLKNGNIVQEGTINDMLFDFQAIIDECADTFGLGKGDIIYTGTPEGVGPVEHDDHFVLCWDEKEVGAFHAKRR</sequence>
<dbReference type="InterPro" id="IPR036663">
    <property type="entry name" value="Fumarylacetoacetase_C_sf"/>
</dbReference>
<evidence type="ECO:0000259" key="3">
    <source>
        <dbReference type="Pfam" id="PF01557"/>
    </source>
</evidence>
<evidence type="ECO:0000256" key="1">
    <source>
        <dbReference type="ARBA" id="ARBA00010211"/>
    </source>
</evidence>
<reference evidence="4 6" key="1">
    <citation type="journal article" date="2014" name="Genome Announc.">
        <title>Draft Genome Sequence of Bacillus alcalophilus AV1934, a Classic Alkaliphile Isolated from Human Feces in 1934.</title>
        <authorList>
            <person name="Attie O."/>
            <person name="Jayaprakash A."/>
            <person name="Shah H."/>
            <person name="Paulsen I.T."/>
            <person name="Morino M."/>
            <person name="Takahashi Y."/>
            <person name="Narumi I."/>
            <person name="Sachidanandam R."/>
            <person name="Satoh K."/>
            <person name="Ito M."/>
            <person name="Krulwich T.A."/>
        </authorList>
    </citation>
    <scope>NUCLEOTIDE SEQUENCE [LARGE SCALE GENOMIC DNA]</scope>
    <source>
        <strain evidence="4 6">AV1934</strain>
    </source>
</reference>
<keyword evidence="6" id="KW-1185">Reference proteome</keyword>
<dbReference type="RefSeq" id="WP_003322870.1">
    <property type="nucleotide sequence ID" value="NZ_ALPT02000090.1"/>
</dbReference>
<comment type="similarity">
    <text evidence="1">Belongs to the FAH family.</text>
</comment>
<dbReference type="GO" id="GO:0046872">
    <property type="term" value="F:metal ion binding"/>
    <property type="evidence" value="ECO:0007669"/>
    <property type="project" value="UniProtKB-KW"/>
</dbReference>
<dbReference type="EMBL" id="ALPT02000090">
    <property type="protein sequence ID" value="KGA95966.1"/>
    <property type="molecule type" value="Genomic_DNA"/>
</dbReference>
<dbReference type="Proteomes" id="UP000002754">
    <property type="component" value="Unassembled WGS sequence"/>
</dbReference>
<evidence type="ECO:0000313" key="7">
    <source>
        <dbReference type="Proteomes" id="UP000297014"/>
    </source>
</evidence>
<organism evidence="4 6">
    <name type="scientific">Alkalihalobacillus alcalophilus ATCC 27647 = CGMCC 1.3604</name>
    <dbReference type="NCBI Taxonomy" id="1218173"/>
    <lineage>
        <taxon>Bacteria</taxon>
        <taxon>Bacillati</taxon>
        <taxon>Bacillota</taxon>
        <taxon>Bacilli</taxon>
        <taxon>Bacillales</taxon>
        <taxon>Bacillaceae</taxon>
        <taxon>Alkalihalobacillus</taxon>
    </lineage>
</organism>
<dbReference type="GO" id="GO:0018773">
    <property type="term" value="F:acetylpyruvate hydrolase activity"/>
    <property type="evidence" value="ECO:0007669"/>
    <property type="project" value="TreeGrafter"/>
</dbReference>
<protein>
    <submittedName>
        <fullName evidence="4">Fumarylacetoacetate hydrolase</fullName>
    </submittedName>
</protein>
<dbReference type="Gene3D" id="3.90.850.10">
    <property type="entry name" value="Fumarylacetoacetase-like, C-terminal domain"/>
    <property type="match status" value="1"/>
</dbReference>
<dbReference type="STRING" id="1218173.BALCAV_0219160"/>
<reference evidence="5 7" key="2">
    <citation type="submission" date="2014-01" db="EMBL/GenBank/DDBJ databases">
        <title>Draft genome sequencing of Bacillus alcalophilus CGMCC 1.3604.</title>
        <authorList>
            <person name="Yang J."/>
            <person name="Diao L."/>
            <person name="Yang S."/>
        </authorList>
    </citation>
    <scope>NUCLEOTIDE SEQUENCE [LARGE SCALE GENOMIC DNA]</scope>
    <source>
        <strain evidence="5 7">CGMCC 1.3604</strain>
    </source>
</reference>
<dbReference type="SUPFAM" id="SSF56529">
    <property type="entry name" value="FAH"/>
    <property type="match status" value="1"/>
</dbReference>
<accession>A0A094WGQ5</accession>
<dbReference type="Pfam" id="PF01557">
    <property type="entry name" value="FAA_hydrolase"/>
    <property type="match status" value="1"/>
</dbReference>